<accession>Q233G8</accession>
<name>Q233G8_TETTS</name>
<feature type="coiled-coil region" evidence="1">
    <location>
        <begin position="609"/>
        <end position="667"/>
    </location>
</feature>
<gene>
    <name evidence="3" type="ORF">TTHERM_00392810</name>
</gene>
<feature type="compositionally biased region" description="Low complexity" evidence="2">
    <location>
        <begin position="453"/>
        <end position="462"/>
    </location>
</feature>
<evidence type="ECO:0000313" key="3">
    <source>
        <dbReference type="EMBL" id="EAR91612.2"/>
    </source>
</evidence>
<feature type="compositionally biased region" description="Basic and acidic residues" evidence="2">
    <location>
        <begin position="29"/>
        <end position="40"/>
    </location>
</feature>
<keyword evidence="4" id="KW-1185">Reference proteome</keyword>
<evidence type="ECO:0000313" key="4">
    <source>
        <dbReference type="Proteomes" id="UP000009168"/>
    </source>
</evidence>
<proteinExistence type="predicted"/>
<feature type="compositionally biased region" description="Polar residues" evidence="2">
    <location>
        <begin position="41"/>
        <end position="80"/>
    </location>
</feature>
<feature type="region of interest" description="Disordered" evidence="2">
    <location>
        <begin position="440"/>
        <end position="462"/>
    </location>
</feature>
<dbReference type="KEGG" id="tet:TTHERM_00392810"/>
<reference evidence="4" key="1">
    <citation type="journal article" date="2006" name="PLoS Biol.">
        <title>Macronuclear genome sequence of the ciliate Tetrahymena thermophila, a model eukaryote.</title>
        <authorList>
            <person name="Eisen J.A."/>
            <person name="Coyne R.S."/>
            <person name="Wu M."/>
            <person name="Wu D."/>
            <person name="Thiagarajan M."/>
            <person name="Wortman J.R."/>
            <person name="Badger J.H."/>
            <person name="Ren Q."/>
            <person name="Amedeo P."/>
            <person name="Jones K.M."/>
            <person name="Tallon L.J."/>
            <person name="Delcher A.L."/>
            <person name="Salzberg S.L."/>
            <person name="Silva J.C."/>
            <person name="Haas B.J."/>
            <person name="Majoros W.H."/>
            <person name="Farzad M."/>
            <person name="Carlton J.M."/>
            <person name="Smith R.K. Jr."/>
            <person name="Garg J."/>
            <person name="Pearlman R.E."/>
            <person name="Karrer K.M."/>
            <person name="Sun L."/>
            <person name="Manning G."/>
            <person name="Elde N.C."/>
            <person name="Turkewitz A.P."/>
            <person name="Asai D.J."/>
            <person name="Wilkes D.E."/>
            <person name="Wang Y."/>
            <person name="Cai H."/>
            <person name="Collins K."/>
            <person name="Stewart B.A."/>
            <person name="Lee S.R."/>
            <person name="Wilamowska K."/>
            <person name="Weinberg Z."/>
            <person name="Ruzzo W.L."/>
            <person name="Wloga D."/>
            <person name="Gaertig J."/>
            <person name="Frankel J."/>
            <person name="Tsao C.-C."/>
            <person name="Gorovsky M.A."/>
            <person name="Keeling P.J."/>
            <person name="Waller R.F."/>
            <person name="Patron N.J."/>
            <person name="Cherry J.M."/>
            <person name="Stover N.A."/>
            <person name="Krieger C.J."/>
            <person name="del Toro C."/>
            <person name="Ryder H.F."/>
            <person name="Williamson S.C."/>
            <person name="Barbeau R.A."/>
            <person name="Hamilton E.P."/>
            <person name="Orias E."/>
        </authorList>
    </citation>
    <scope>NUCLEOTIDE SEQUENCE [LARGE SCALE GENOMIC DNA]</scope>
    <source>
        <strain evidence="4">SB210</strain>
    </source>
</reference>
<dbReference type="Proteomes" id="UP000009168">
    <property type="component" value="Unassembled WGS sequence"/>
</dbReference>
<dbReference type="GeneID" id="7847155"/>
<feature type="region of interest" description="Disordered" evidence="2">
    <location>
        <begin position="1"/>
        <end position="103"/>
    </location>
</feature>
<feature type="coiled-coil region" evidence="1">
    <location>
        <begin position="483"/>
        <end position="583"/>
    </location>
</feature>
<dbReference type="InParanoid" id="Q233G8"/>
<evidence type="ECO:0000256" key="2">
    <source>
        <dbReference type="SAM" id="MobiDB-lite"/>
    </source>
</evidence>
<dbReference type="EMBL" id="GG662770">
    <property type="protein sequence ID" value="EAR91612.2"/>
    <property type="molecule type" value="Genomic_DNA"/>
</dbReference>
<keyword evidence="1" id="KW-0175">Coiled coil</keyword>
<protein>
    <submittedName>
        <fullName evidence="3">Uncharacterized protein</fullName>
    </submittedName>
</protein>
<sequence>MSMSNNSTTPKRQHAKQHLSQLIGLSQKDLNKLFFDDKSPNNKMQSSSTPKQLFSNTTKNASQNSNFFTSSNKSYNTNNFQEEKETYKPSFSSSKSPIRKPLQISQSPIPYQSILTEQQNQQNTTPTHKKDFYFHVRKNSKTPPKKQLPPLLINEENSIEKDRNGQKGSFVNGEKNIQSYINQFESVLSPVSTTSISYSTINPSQDIANFNTNSNNNTQSLNQQIQPNLIQTQQNGLHSPYANTSNNLTKQMLSISSQNDKFFKSPKTVLQSTVQNTKQGAQQIQQLSKSPQNSQRQPDIVTERQLIFQELKNKILSMKVNARDTLFLTSQIKEKYEQNAKFAFDFLEEKNSFVLKYYIHLVHEEIERLVQKKKNILLSRNQAFSQFLSQFINGTNKQKISLKDEYYSLLPTAIDLKEIVSKDIALLYRNLEKENTQITQPVQRVSPKKESNTENQQNIQSQNISSYTNVDVQQIPNEIKQLLVKANVQINNLQKELDTEKQRVKLYSEANGLEEDFESEFKNLKIQNQDLKKQIQELSAENANLFRKFNESDKLAKQLKDDNANLSSKIEEKGQKLESLHKDLEECKISLQQMIIAQQNEKQSFSITLQENDAKYNILNEKNQLIEERIKSKEDQIHQKENEVLILKQKIEELKNLQEINQLLLDVDKKDHNLVTNLICLVNKFQNNELPRNTQITVVKYLEKLNLICKYSSLRTPSPNKNTQKKEIQKSEKIKCINNQTLHLLNSYMQKLMDKIVKQQVLYEELEWFKDNIQRLVDKFLQMSKNQISFNHIDFFKQEIQIKYDRIQQKISQISPDITQLESEMQVNILTLKLNLNQIFRKQQQTKQNFQKMNWKIAQTRNNCIQVLNYKKKIVNQKWKFSTQIHKFSSQIQKISQLIIHQLAHQIKNHQNDKQLNSPNFICKDFIEVKIKQLSNYLISYQQNLIYHYFTQLIIKQNLFSCKQQTNILSIYLSINVFNVNNFYFLFHKLSKINIFLIIISIKGNFILIKLNFKEKNDQGWVFLHSVSIQYQILDKNDFKYHFSKYVINLNNYNQLVYLN</sequence>
<dbReference type="RefSeq" id="XP_001011857.2">
    <property type="nucleotide sequence ID" value="XM_001011857.2"/>
</dbReference>
<organism evidence="3 4">
    <name type="scientific">Tetrahymena thermophila (strain SB210)</name>
    <dbReference type="NCBI Taxonomy" id="312017"/>
    <lineage>
        <taxon>Eukaryota</taxon>
        <taxon>Sar</taxon>
        <taxon>Alveolata</taxon>
        <taxon>Ciliophora</taxon>
        <taxon>Intramacronucleata</taxon>
        <taxon>Oligohymenophorea</taxon>
        <taxon>Hymenostomatida</taxon>
        <taxon>Tetrahymenina</taxon>
        <taxon>Tetrahymenidae</taxon>
        <taxon>Tetrahymena</taxon>
    </lineage>
</organism>
<evidence type="ECO:0000256" key="1">
    <source>
        <dbReference type="SAM" id="Coils"/>
    </source>
</evidence>
<dbReference type="HOGENOM" id="CLU_322771_0_0_1"/>
<feature type="compositionally biased region" description="Polar residues" evidence="2">
    <location>
        <begin position="1"/>
        <end position="10"/>
    </location>
</feature>
<dbReference type="AlphaFoldDB" id="Q233G8"/>